<comment type="caution">
    <text evidence="10">The sequence shown here is derived from an EMBL/GenBank/DDBJ whole genome shotgun (WGS) entry which is preliminary data.</text>
</comment>
<keyword evidence="7" id="KW-0694">RNA-binding</keyword>
<organism evidence="10 11">
    <name type="scientific">Phyllosticta paracitricarpa</name>
    <dbReference type="NCBI Taxonomy" id="2016321"/>
    <lineage>
        <taxon>Eukaryota</taxon>
        <taxon>Fungi</taxon>
        <taxon>Dikarya</taxon>
        <taxon>Ascomycota</taxon>
        <taxon>Pezizomycotina</taxon>
        <taxon>Dothideomycetes</taxon>
        <taxon>Dothideomycetes incertae sedis</taxon>
        <taxon>Botryosphaeriales</taxon>
        <taxon>Phyllostictaceae</taxon>
        <taxon>Phyllosticta</taxon>
    </lineage>
</organism>
<dbReference type="Pfam" id="PF08652">
    <property type="entry name" value="RAI1"/>
    <property type="match status" value="1"/>
</dbReference>
<keyword evidence="7" id="KW-0479">Metal-binding</keyword>
<proteinExistence type="inferred from homology"/>
<comment type="catalytic activity">
    <reaction evidence="6">
        <text>a 5'-end NAD(+)-phospho-ribonucleoside in mRNA + H2O = a 5'-end phospho-ribonucleoside in mRNA + NAD(+) + H(+)</text>
        <dbReference type="Rhea" id="RHEA:60880"/>
        <dbReference type="Rhea" id="RHEA-COMP:15692"/>
        <dbReference type="Rhea" id="RHEA-COMP:15698"/>
        <dbReference type="ChEBI" id="CHEBI:15377"/>
        <dbReference type="ChEBI" id="CHEBI:15378"/>
        <dbReference type="ChEBI" id="CHEBI:57540"/>
        <dbReference type="ChEBI" id="CHEBI:138282"/>
        <dbReference type="ChEBI" id="CHEBI:144029"/>
    </reaction>
    <physiologicalReaction direction="left-to-right" evidence="6">
        <dbReference type="Rhea" id="RHEA:60881"/>
    </physiologicalReaction>
</comment>
<keyword evidence="7" id="KW-0378">Hydrolase</keyword>
<keyword evidence="7" id="KW-0539">Nucleus</keyword>
<dbReference type="PANTHER" id="PTHR12395:SF9">
    <property type="entry name" value="DECAPPING AND EXORIBONUCLEASE PROTEIN"/>
    <property type="match status" value="1"/>
</dbReference>
<comment type="catalytic activity">
    <reaction evidence="3">
        <text>a 5'-end (N(7)-methyl 5'-triphosphoguanosine)-ribonucleoside-ribonucleotide in mRNA + H2O = a (N(7)-methyl 5'-triphosphoguanosine)-nucleoside + a 5'-end phospho-ribonucleoside in mRNA + H(+)</text>
        <dbReference type="Rhea" id="RHEA:66928"/>
        <dbReference type="Rhea" id="RHEA-COMP:15692"/>
        <dbReference type="Rhea" id="RHEA-COMP:17313"/>
        <dbReference type="ChEBI" id="CHEBI:15377"/>
        <dbReference type="ChEBI" id="CHEBI:15378"/>
        <dbReference type="ChEBI" id="CHEBI:138282"/>
        <dbReference type="ChEBI" id="CHEBI:172876"/>
        <dbReference type="ChEBI" id="CHEBI:172877"/>
    </reaction>
    <physiologicalReaction direction="left-to-right" evidence="3">
        <dbReference type="Rhea" id="RHEA:66929"/>
    </physiologicalReaction>
</comment>
<keyword evidence="7" id="KW-0547">Nucleotide-binding</keyword>
<evidence type="ECO:0000259" key="9">
    <source>
        <dbReference type="Pfam" id="PF08652"/>
    </source>
</evidence>
<keyword evidence="11" id="KW-1185">Reference proteome</keyword>
<dbReference type="InterPro" id="IPR013961">
    <property type="entry name" value="RAI1"/>
</dbReference>
<sequence length="430" mass="49929">MPDEDGVDERAGDQSTPHAHQLSFHCAKNTGSSSTDLTPPCEIAYYSLDDEHKYRPDDSSLSYYWPMNVSENARRAGLQTGFDTFRRHDETIDRHLEALLQALQEKEGRTGRITNAELITWRGQLTKVLTTIYDKRDSFEMNVTKFQGQIFLEEHLQARLERQSRDPRGGLSPVMYLGYKFEAMSTIPDVWDNVSREQIENRHEQQVSNHAQYCSIVSSTLDDTHKIVYGGEVDCIWDSHDMLHESNPAEYHGEYGNIDRYNYYDWVELKTLAKGLADKKNYAYDMRLLKFWAQSYLINCPRIVLGLRTESRTGILDIPKVESIKTHTIPRNKPWSKNRCLRFLSAVIQLLKDHVTEGDYWRVRHVENQEELQLFLVKRGTYGSIVSDDFIEWRKNFDENGILKSSEVRTSAENGLEAMQDIQPSTWDNP</sequence>
<evidence type="ECO:0000256" key="8">
    <source>
        <dbReference type="SAM" id="MobiDB-lite"/>
    </source>
</evidence>
<evidence type="ECO:0000313" key="10">
    <source>
        <dbReference type="EMBL" id="KAK7607671.1"/>
    </source>
</evidence>
<dbReference type="EC" id="3.6.1.-" evidence="7"/>
<dbReference type="EMBL" id="JBBPBF010000034">
    <property type="protein sequence ID" value="KAK7607671.1"/>
    <property type="molecule type" value="Genomic_DNA"/>
</dbReference>
<evidence type="ECO:0000313" key="11">
    <source>
        <dbReference type="Proteomes" id="UP001367316"/>
    </source>
</evidence>
<accession>A0ABR1MXI6</accession>
<dbReference type="Proteomes" id="UP001367316">
    <property type="component" value="Unassembled WGS sequence"/>
</dbReference>
<dbReference type="PANTHER" id="PTHR12395">
    <property type="entry name" value="DOM-3 RELATED"/>
    <property type="match status" value="1"/>
</dbReference>
<reference evidence="10 11" key="1">
    <citation type="submission" date="2024-04" db="EMBL/GenBank/DDBJ databases">
        <title>Phyllosticta paracitricarpa is synonymous to the EU quarantine fungus P. citricarpa based on phylogenomic analyses.</title>
        <authorList>
            <consortium name="Lawrence Berkeley National Laboratory"/>
            <person name="Van ingen-buijs V.A."/>
            <person name="Van westerhoven A.C."/>
            <person name="Haridas S."/>
            <person name="Skiadas P."/>
            <person name="Martin F."/>
            <person name="Groenewald J.Z."/>
            <person name="Crous P.W."/>
            <person name="Seidl M.F."/>
        </authorList>
    </citation>
    <scope>NUCLEOTIDE SEQUENCE [LARGE SCALE GENOMIC DNA]</scope>
    <source>
        <strain evidence="10 11">CBS 141358</strain>
    </source>
</reference>
<evidence type="ECO:0000256" key="1">
    <source>
        <dbReference type="ARBA" id="ARBA00001968"/>
    </source>
</evidence>
<name>A0ABR1MXI6_9PEZI</name>
<evidence type="ECO:0000256" key="3">
    <source>
        <dbReference type="ARBA" id="ARBA00044676"/>
    </source>
</evidence>
<keyword evidence="7" id="KW-0540">Nuclease</keyword>
<comment type="catalytic activity">
    <reaction evidence="4">
        <text>a 5'-end triphospho-ribonucleoside in mRNA + H2O = a 5'-end phospho-ribonucleoside in mRNA + diphosphate + H(+)</text>
        <dbReference type="Rhea" id="RHEA:78683"/>
        <dbReference type="Rhea" id="RHEA-COMP:15692"/>
        <dbReference type="Rhea" id="RHEA-COMP:17164"/>
        <dbReference type="ChEBI" id="CHEBI:15377"/>
        <dbReference type="ChEBI" id="CHEBI:15378"/>
        <dbReference type="ChEBI" id="CHEBI:33019"/>
        <dbReference type="ChEBI" id="CHEBI:138282"/>
        <dbReference type="ChEBI" id="CHEBI:167618"/>
    </reaction>
    <physiologicalReaction direction="left-to-right" evidence="4">
        <dbReference type="Rhea" id="RHEA:78684"/>
    </physiologicalReaction>
</comment>
<comment type="similarity">
    <text evidence="2 7">Belongs to the DXO/Dom3Z family.</text>
</comment>
<protein>
    <recommendedName>
        <fullName evidence="7">Decapping nuclease</fullName>
        <ecNumber evidence="7">3.6.1.-</ecNumber>
    </recommendedName>
</protein>
<evidence type="ECO:0000256" key="4">
    <source>
        <dbReference type="ARBA" id="ARBA00044692"/>
    </source>
</evidence>
<evidence type="ECO:0000256" key="7">
    <source>
        <dbReference type="RuleBase" id="RU367113"/>
    </source>
</evidence>
<feature type="domain" description="RAI1-like" evidence="9">
    <location>
        <begin position="39"/>
        <end position="390"/>
    </location>
</feature>
<comment type="function">
    <text evidence="5">Decapping enzyme for NAD-capped RNAs: specifically hydrolyzes the nicotinamide adenine dinucleotide (NAD) cap from a subset of RNAs by removing the entire NAD moiety from the 5'-end of an NAD-capped RNA. The NAD-cap is present at the 5'-end of some RNAs and snoRNAs. In contrast to the canonical 5'-end N7 methylguanosine (m7G) cap, the NAD cap promotes mRNA decay. Also acts as a non-canonical decapping enzyme that removes the entire cap structure of m7G capped or incompletely capped RNAs. Has decapping activity toward incomplete 5'-end m7G cap mRNAs such as unmethylated 5'-end-capped RNA (cap0), while it has no activity toward 2'-O-ribose methylated m7G cap (cap1). Also possesses RNA 5'-pyrophosphohydrolase activity by hydrolyzing the 5'-end triphosphate to release pyrophosphates. Stimulates exoribonuclease activity of Rat1, allowing it to degrade RNAs with stable secondary structure more effectively.</text>
</comment>
<evidence type="ECO:0000256" key="6">
    <source>
        <dbReference type="ARBA" id="ARBA00048124"/>
    </source>
</evidence>
<feature type="region of interest" description="Disordered" evidence="8">
    <location>
        <begin position="1"/>
        <end position="20"/>
    </location>
</feature>
<dbReference type="InterPro" id="IPR039039">
    <property type="entry name" value="RAI1-like_fam"/>
</dbReference>
<evidence type="ECO:0000256" key="5">
    <source>
        <dbReference type="ARBA" id="ARBA00046211"/>
    </source>
</evidence>
<gene>
    <name evidence="10" type="ORF">JOL62DRAFT_614948</name>
</gene>
<comment type="cofactor">
    <cofactor evidence="1 7">
        <name>a divalent metal cation</name>
        <dbReference type="ChEBI" id="CHEBI:60240"/>
    </cofactor>
</comment>
<evidence type="ECO:0000256" key="2">
    <source>
        <dbReference type="ARBA" id="ARBA00006562"/>
    </source>
</evidence>
<comment type="subcellular location">
    <subcellularLocation>
        <location evidence="7">Nucleus</location>
    </subcellularLocation>
</comment>